<gene>
    <name evidence="2" type="ORF">L873DRAFT_1815346</name>
</gene>
<protein>
    <submittedName>
        <fullName evidence="2">Uncharacterized protein</fullName>
    </submittedName>
</protein>
<keyword evidence="1" id="KW-0472">Membrane</keyword>
<proteinExistence type="predicted"/>
<dbReference type="AlphaFoldDB" id="A0A3N4JBL5"/>
<dbReference type="Proteomes" id="UP000276215">
    <property type="component" value="Unassembled WGS sequence"/>
</dbReference>
<keyword evidence="1" id="KW-0812">Transmembrane</keyword>
<evidence type="ECO:0000313" key="2">
    <source>
        <dbReference type="EMBL" id="RPA93810.1"/>
    </source>
</evidence>
<keyword evidence="3" id="KW-1185">Reference proteome</keyword>
<name>A0A3N4JBL5_9PEZI</name>
<evidence type="ECO:0000313" key="3">
    <source>
        <dbReference type="Proteomes" id="UP000276215"/>
    </source>
</evidence>
<sequence length="104" mass="11601">MKKKAENKVIKQWKEISKQMSKAVNDRNKRLKHQKLLCSEFVVLLYIFLLACIKSTIELLLSLNYSALLGSAVFFQGRLVSFEVAGTLARLSLSVSGAAPKRSG</sequence>
<feature type="transmembrane region" description="Helical" evidence="1">
    <location>
        <begin position="36"/>
        <end position="57"/>
    </location>
</feature>
<accession>A0A3N4JBL5</accession>
<evidence type="ECO:0000256" key="1">
    <source>
        <dbReference type="SAM" id="Phobius"/>
    </source>
</evidence>
<keyword evidence="1" id="KW-1133">Transmembrane helix</keyword>
<reference evidence="2 3" key="1">
    <citation type="journal article" date="2018" name="Nat. Ecol. Evol.">
        <title>Pezizomycetes genomes reveal the molecular basis of ectomycorrhizal truffle lifestyle.</title>
        <authorList>
            <person name="Murat C."/>
            <person name="Payen T."/>
            <person name="Noel B."/>
            <person name="Kuo A."/>
            <person name="Morin E."/>
            <person name="Chen J."/>
            <person name="Kohler A."/>
            <person name="Krizsan K."/>
            <person name="Balestrini R."/>
            <person name="Da Silva C."/>
            <person name="Montanini B."/>
            <person name="Hainaut M."/>
            <person name="Levati E."/>
            <person name="Barry K.W."/>
            <person name="Belfiori B."/>
            <person name="Cichocki N."/>
            <person name="Clum A."/>
            <person name="Dockter R.B."/>
            <person name="Fauchery L."/>
            <person name="Guy J."/>
            <person name="Iotti M."/>
            <person name="Le Tacon F."/>
            <person name="Lindquist E.A."/>
            <person name="Lipzen A."/>
            <person name="Malagnac F."/>
            <person name="Mello A."/>
            <person name="Molinier V."/>
            <person name="Miyauchi S."/>
            <person name="Poulain J."/>
            <person name="Riccioni C."/>
            <person name="Rubini A."/>
            <person name="Sitrit Y."/>
            <person name="Splivallo R."/>
            <person name="Traeger S."/>
            <person name="Wang M."/>
            <person name="Zifcakova L."/>
            <person name="Wipf D."/>
            <person name="Zambonelli A."/>
            <person name="Paolocci F."/>
            <person name="Nowrousian M."/>
            <person name="Ottonello S."/>
            <person name="Baldrian P."/>
            <person name="Spatafora J.W."/>
            <person name="Henrissat B."/>
            <person name="Nagy L.G."/>
            <person name="Aury J.M."/>
            <person name="Wincker P."/>
            <person name="Grigoriev I.V."/>
            <person name="Bonfante P."/>
            <person name="Martin F.M."/>
        </authorList>
    </citation>
    <scope>NUCLEOTIDE SEQUENCE [LARGE SCALE GENOMIC DNA]</scope>
    <source>
        <strain evidence="2 3">120613-1</strain>
    </source>
</reference>
<organism evidence="2 3">
    <name type="scientific">Choiromyces venosus 120613-1</name>
    <dbReference type="NCBI Taxonomy" id="1336337"/>
    <lineage>
        <taxon>Eukaryota</taxon>
        <taxon>Fungi</taxon>
        <taxon>Dikarya</taxon>
        <taxon>Ascomycota</taxon>
        <taxon>Pezizomycotina</taxon>
        <taxon>Pezizomycetes</taxon>
        <taxon>Pezizales</taxon>
        <taxon>Tuberaceae</taxon>
        <taxon>Choiromyces</taxon>
    </lineage>
</organism>
<dbReference type="EMBL" id="ML120446">
    <property type="protein sequence ID" value="RPA93810.1"/>
    <property type="molecule type" value="Genomic_DNA"/>
</dbReference>